<dbReference type="PANTHER" id="PTHR30055">
    <property type="entry name" value="HTH-TYPE TRANSCRIPTIONAL REGULATOR RUTR"/>
    <property type="match status" value="1"/>
</dbReference>
<proteinExistence type="predicted"/>
<dbReference type="Gene3D" id="1.10.357.10">
    <property type="entry name" value="Tetracycline Repressor, domain 2"/>
    <property type="match status" value="1"/>
</dbReference>
<name>A0A6N9V8D2_STRMI</name>
<reference evidence="6 7" key="1">
    <citation type="submission" date="2020-01" db="EMBL/GenBank/DDBJ databases">
        <title>Insect and environment-associated Actinomycetes.</title>
        <authorList>
            <person name="Currrie C."/>
            <person name="Chevrette M."/>
            <person name="Carlson C."/>
            <person name="Stubbendieck R."/>
            <person name="Wendt-Pienkowski E."/>
        </authorList>
    </citation>
    <scope>NUCLEOTIDE SEQUENCE [LARGE SCALE GENOMIC DNA]</scope>
    <source>
        <strain evidence="6 7">SID14438</strain>
    </source>
</reference>
<dbReference type="EMBL" id="JAAGME010000203">
    <property type="protein sequence ID" value="NEB66371.1"/>
    <property type="molecule type" value="Genomic_DNA"/>
</dbReference>
<keyword evidence="1" id="KW-0805">Transcription regulation</keyword>
<dbReference type="SUPFAM" id="SSF46689">
    <property type="entry name" value="Homeodomain-like"/>
    <property type="match status" value="1"/>
</dbReference>
<comment type="caution">
    <text evidence="6">The sequence shown here is derived from an EMBL/GenBank/DDBJ whole genome shotgun (WGS) entry which is preliminary data.</text>
</comment>
<evidence type="ECO:0000256" key="2">
    <source>
        <dbReference type="ARBA" id="ARBA00023125"/>
    </source>
</evidence>
<evidence type="ECO:0000256" key="1">
    <source>
        <dbReference type="ARBA" id="ARBA00023015"/>
    </source>
</evidence>
<evidence type="ECO:0000313" key="6">
    <source>
        <dbReference type="EMBL" id="NEB66371.1"/>
    </source>
</evidence>
<evidence type="ECO:0000313" key="7">
    <source>
        <dbReference type="Proteomes" id="UP000471648"/>
    </source>
</evidence>
<dbReference type="InterPro" id="IPR009057">
    <property type="entry name" value="Homeodomain-like_sf"/>
</dbReference>
<organism evidence="6 7">
    <name type="scientific">Streptomyces microflavus</name>
    <name type="common">Streptomyces lipmanii</name>
    <dbReference type="NCBI Taxonomy" id="1919"/>
    <lineage>
        <taxon>Bacteria</taxon>
        <taxon>Bacillati</taxon>
        <taxon>Actinomycetota</taxon>
        <taxon>Actinomycetes</taxon>
        <taxon>Kitasatosporales</taxon>
        <taxon>Streptomycetaceae</taxon>
        <taxon>Streptomyces</taxon>
    </lineage>
</organism>
<evidence type="ECO:0000256" key="4">
    <source>
        <dbReference type="PROSITE-ProRule" id="PRU00335"/>
    </source>
</evidence>
<feature type="domain" description="HTH tetR-type" evidence="5">
    <location>
        <begin position="6"/>
        <end position="66"/>
    </location>
</feature>
<sequence length="69" mass="7462">MQERARATRRSLLEAAALLFAEQGYAGTSVNDISARSGRTSGAVYFHYASKEGLALAVVKDRFATWPGL</sequence>
<dbReference type="GO" id="GO:0000976">
    <property type="term" value="F:transcription cis-regulatory region binding"/>
    <property type="evidence" value="ECO:0007669"/>
    <property type="project" value="TreeGrafter"/>
</dbReference>
<dbReference type="PANTHER" id="PTHR30055:SF234">
    <property type="entry name" value="HTH-TYPE TRANSCRIPTIONAL REGULATOR BETI"/>
    <property type="match status" value="1"/>
</dbReference>
<protein>
    <submittedName>
        <fullName evidence="6">Helix-turn-helix transcriptional regulator</fullName>
    </submittedName>
</protein>
<dbReference type="Pfam" id="PF00440">
    <property type="entry name" value="TetR_N"/>
    <property type="match status" value="1"/>
</dbReference>
<dbReference type="GO" id="GO:0003700">
    <property type="term" value="F:DNA-binding transcription factor activity"/>
    <property type="evidence" value="ECO:0007669"/>
    <property type="project" value="TreeGrafter"/>
</dbReference>
<dbReference type="PRINTS" id="PR00455">
    <property type="entry name" value="HTHTETR"/>
</dbReference>
<dbReference type="InterPro" id="IPR001647">
    <property type="entry name" value="HTH_TetR"/>
</dbReference>
<keyword evidence="2 4" id="KW-0238">DNA-binding</keyword>
<dbReference type="PROSITE" id="PS50977">
    <property type="entry name" value="HTH_TETR_2"/>
    <property type="match status" value="1"/>
</dbReference>
<dbReference type="Proteomes" id="UP000471648">
    <property type="component" value="Unassembled WGS sequence"/>
</dbReference>
<gene>
    <name evidence="6" type="ORF">G3I39_04765</name>
</gene>
<evidence type="ECO:0000256" key="3">
    <source>
        <dbReference type="ARBA" id="ARBA00023163"/>
    </source>
</evidence>
<keyword evidence="3" id="KW-0804">Transcription</keyword>
<feature type="DNA-binding region" description="H-T-H motif" evidence="4">
    <location>
        <begin position="29"/>
        <end position="48"/>
    </location>
</feature>
<dbReference type="InterPro" id="IPR050109">
    <property type="entry name" value="HTH-type_TetR-like_transc_reg"/>
</dbReference>
<dbReference type="AlphaFoldDB" id="A0A6N9V8D2"/>
<feature type="non-terminal residue" evidence="6">
    <location>
        <position position="69"/>
    </location>
</feature>
<accession>A0A6N9V8D2</accession>
<evidence type="ECO:0000259" key="5">
    <source>
        <dbReference type="PROSITE" id="PS50977"/>
    </source>
</evidence>